<protein>
    <recommendedName>
        <fullName evidence="8 9">Outer membrane protein assembly factor BamA</fullName>
    </recommendedName>
</protein>
<feature type="domain" description="POTRA" evidence="10">
    <location>
        <begin position="92"/>
        <end position="169"/>
    </location>
</feature>
<dbReference type="AlphaFoldDB" id="A0A1G7N9P6"/>
<evidence type="ECO:0000256" key="8">
    <source>
        <dbReference type="HAMAP-Rule" id="MF_01430"/>
    </source>
</evidence>
<keyword evidence="3 8" id="KW-0812">Transmembrane</keyword>
<evidence type="ECO:0000256" key="3">
    <source>
        <dbReference type="ARBA" id="ARBA00022692"/>
    </source>
</evidence>
<sequence precursor="true">MALVIVALVGMIGPAAAQTIQSGGTIDEIEIRGTRRIEPATVRSYLTVDPGDPFDRGALNQTLKELFDTGLFSDVRLRRDGDRLIVEIDENPIINRIAFEGNDEVDDKTLRQQVELRPRVVFTRTKVKNDLERIRRVYRRNGRFGAEISPKIIELEQNRVDLVFEINEGPETKVRGINFLGNRAFDDGELRDAIVTTEAAWYRLFATNDTYDPNRINFDRQKLRRFYLNNGYADFQVDSVISEMTPDRKGFILTFSVDEGPRYKIESVTIDSQIDDLTPKSLRKVLNTKEGDWYNASKVQDTVDRMTTAAGNQGFAFVDIQPNVERLPDKNRIKLTYTIEEAPRVFIERINITGNVRTLDRVIRREFEIVEGDAFNASKIRRARQRINNLGFFKSVEVDKKEGSSPSRTVVDVKVEERSTGSLSFGAGVSTDSGLLGNVQLRERNLLGKGQDLQLNFSLSFETQRIDLSFTEPYFLGRDLSAGFDLFRTETDQDELDFEEDRTGGALRTGYSIIGPWRQSWRYRFSERELSDVDDDESLVLQLEEGSTTRSSLSHTLSYDRRDNRLNPTEGFKLSLTNTFAGLGGSERFAKNEVSADVFTPITEGLTLHLGAEGGHIAGLGKETSILDRFFVGSSSIRGFQPAGVGPRDLNTDDALGAKQFYAGTVELRFPLGLPDRFNIEGRVWSDVGAAWGVDNPSNANLQTRDSSSPRLAVGTGFSWRSPLGPLDIDLGFPVIKEDFDETEVFQFGFGTQF</sequence>
<evidence type="ECO:0000256" key="9">
    <source>
        <dbReference type="NCBIfam" id="TIGR03303"/>
    </source>
</evidence>
<dbReference type="PIRSF" id="PIRSF006076">
    <property type="entry name" value="OM_assembly_OMP85"/>
    <property type="match status" value="1"/>
</dbReference>
<keyword evidence="12" id="KW-1185">Reference proteome</keyword>
<dbReference type="RefSeq" id="WP_090018725.1">
    <property type="nucleotide sequence ID" value="NZ_FNCE01000002.1"/>
</dbReference>
<reference evidence="11 12" key="1">
    <citation type="submission" date="2016-10" db="EMBL/GenBank/DDBJ databases">
        <authorList>
            <person name="de Groot N.N."/>
        </authorList>
    </citation>
    <scope>NUCLEOTIDE SEQUENCE [LARGE SCALE GENOMIC DNA]</scope>
    <source>
        <strain evidence="11 12">DSM 25584</strain>
    </source>
</reference>
<dbReference type="InterPro" id="IPR023707">
    <property type="entry name" value="OM_assembly_BamA"/>
</dbReference>
<keyword evidence="2 8" id="KW-1134">Transmembrane beta strand</keyword>
<comment type="similarity">
    <text evidence="8">Belongs to the BamA family.</text>
</comment>
<dbReference type="InterPro" id="IPR034746">
    <property type="entry name" value="POTRA"/>
</dbReference>
<keyword evidence="5 8" id="KW-0677">Repeat</keyword>
<dbReference type="GO" id="GO:0009279">
    <property type="term" value="C:cell outer membrane"/>
    <property type="evidence" value="ECO:0007669"/>
    <property type="project" value="UniProtKB-SubCell"/>
</dbReference>
<comment type="subunit">
    <text evidence="8">Part of the Bam complex.</text>
</comment>
<feature type="domain" description="POTRA" evidence="10">
    <location>
        <begin position="345"/>
        <end position="418"/>
    </location>
</feature>
<dbReference type="STRING" id="1082479.SAMN05216241_10277"/>
<dbReference type="Gene3D" id="2.40.160.50">
    <property type="entry name" value="membrane protein fhac: a member of the omp85/tpsb transporter family"/>
    <property type="match status" value="1"/>
</dbReference>
<dbReference type="PROSITE" id="PS51779">
    <property type="entry name" value="POTRA"/>
    <property type="match status" value="4"/>
</dbReference>
<feature type="chain" id="PRO_5011800458" description="Outer membrane protein assembly factor BamA" evidence="8">
    <location>
        <begin position="18"/>
        <end position="754"/>
    </location>
</feature>
<keyword evidence="6 8" id="KW-0472">Membrane</keyword>
<dbReference type="InterPro" id="IPR010827">
    <property type="entry name" value="BamA/TamA_POTRA"/>
</dbReference>
<dbReference type="PANTHER" id="PTHR12815:SF23">
    <property type="entry name" value="OUTER MEMBRANE PROTEIN ASSEMBLY FACTOR BAMA"/>
    <property type="match status" value="1"/>
</dbReference>
<name>A0A1G7N9P6_9PROT</name>
<evidence type="ECO:0000256" key="7">
    <source>
        <dbReference type="ARBA" id="ARBA00023237"/>
    </source>
</evidence>
<comment type="subcellular location">
    <subcellularLocation>
        <location evidence="8">Cell outer membrane</location>
    </subcellularLocation>
    <subcellularLocation>
        <location evidence="1">Membrane</location>
    </subcellularLocation>
</comment>
<feature type="signal peptide" evidence="8">
    <location>
        <begin position="1"/>
        <end position="17"/>
    </location>
</feature>
<dbReference type="GO" id="GO:0051205">
    <property type="term" value="P:protein insertion into membrane"/>
    <property type="evidence" value="ECO:0007669"/>
    <property type="project" value="UniProtKB-UniRule"/>
</dbReference>
<evidence type="ECO:0000259" key="10">
    <source>
        <dbReference type="PROSITE" id="PS51779"/>
    </source>
</evidence>
<dbReference type="EMBL" id="FNCE01000002">
    <property type="protein sequence ID" value="SDF70676.1"/>
    <property type="molecule type" value="Genomic_DNA"/>
</dbReference>
<comment type="function">
    <text evidence="8">Part of the outer membrane protein assembly complex, which is involved in assembly and insertion of beta-barrel proteins into the outer membrane.</text>
</comment>
<dbReference type="Proteomes" id="UP000199415">
    <property type="component" value="Unassembled WGS sequence"/>
</dbReference>
<dbReference type="PANTHER" id="PTHR12815">
    <property type="entry name" value="SORTING AND ASSEMBLY MACHINERY SAMM50 PROTEIN FAMILY MEMBER"/>
    <property type="match status" value="1"/>
</dbReference>
<evidence type="ECO:0000256" key="5">
    <source>
        <dbReference type="ARBA" id="ARBA00022737"/>
    </source>
</evidence>
<accession>A0A1G7N9P6</accession>
<dbReference type="GO" id="GO:0043165">
    <property type="term" value="P:Gram-negative-bacterium-type cell outer membrane assembly"/>
    <property type="evidence" value="ECO:0007669"/>
    <property type="project" value="UniProtKB-UniRule"/>
</dbReference>
<feature type="domain" description="POTRA" evidence="10">
    <location>
        <begin position="24"/>
        <end position="91"/>
    </location>
</feature>
<evidence type="ECO:0000313" key="11">
    <source>
        <dbReference type="EMBL" id="SDF70676.1"/>
    </source>
</evidence>
<proteinExistence type="inferred from homology"/>
<dbReference type="NCBIfam" id="TIGR03303">
    <property type="entry name" value="OM_YaeT"/>
    <property type="match status" value="1"/>
</dbReference>
<dbReference type="Pfam" id="PF01103">
    <property type="entry name" value="Omp85"/>
    <property type="match status" value="1"/>
</dbReference>
<evidence type="ECO:0000256" key="4">
    <source>
        <dbReference type="ARBA" id="ARBA00022729"/>
    </source>
</evidence>
<feature type="domain" description="POTRA" evidence="10">
    <location>
        <begin position="263"/>
        <end position="342"/>
    </location>
</feature>
<keyword evidence="7 8" id="KW-0998">Cell outer membrane</keyword>
<evidence type="ECO:0000256" key="2">
    <source>
        <dbReference type="ARBA" id="ARBA00022452"/>
    </source>
</evidence>
<evidence type="ECO:0000313" key="12">
    <source>
        <dbReference type="Proteomes" id="UP000199415"/>
    </source>
</evidence>
<dbReference type="InterPro" id="IPR000184">
    <property type="entry name" value="Bac_surfAg_D15"/>
</dbReference>
<gene>
    <name evidence="8" type="primary">bamA</name>
    <name evidence="11" type="ORF">SAMN05216241_10277</name>
</gene>
<evidence type="ECO:0000256" key="1">
    <source>
        <dbReference type="ARBA" id="ARBA00004370"/>
    </source>
</evidence>
<dbReference type="HAMAP" id="MF_01430">
    <property type="entry name" value="OM_assembly_BamA"/>
    <property type="match status" value="1"/>
</dbReference>
<evidence type="ECO:0000256" key="6">
    <source>
        <dbReference type="ARBA" id="ARBA00023136"/>
    </source>
</evidence>
<dbReference type="OrthoDB" id="9803054at2"/>
<dbReference type="Pfam" id="PF07244">
    <property type="entry name" value="POTRA"/>
    <property type="match status" value="5"/>
</dbReference>
<keyword evidence="4 8" id="KW-0732">Signal</keyword>
<dbReference type="InterPro" id="IPR039910">
    <property type="entry name" value="D15-like"/>
</dbReference>
<organism evidence="11 12">
    <name type="scientific">Limimonas halophila</name>
    <dbReference type="NCBI Taxonomy" id="1082479"/>
    <lineage>
        <taxon>Bacteria</taxon>
        <taxon>Pseudomonadati</taxon>
        <taxon>Pseudomonadota</taxon>
        <taxon>Alphaproteobacteria</taxon>
        <taxon>Rhodospirillales</taxon>
        <taxon>Rhodovibrionaceae</taxon>
        <taxon>Limimonas</taxon>
    </lineage>
</organism>
<dbReference type="Gene3D" id="3.10.20.310">
    <property type="entry name" value="membrane protein fhac"/>
    <property type="match status" value="5"/>
</dbReference>